<dbReference type="InterPro" id="IPR024079">
    <property type="entry name" value="MetalloPept_cat_dom_sf"/>
</dbReference>
<dbReference type="OrthoDB" id="8736221at2"/>
<dbReference type="GO" id="GO:0008237">
    <property type="term" value="F:metallopeptidase activity"/>
    <property type="evidence" value="ECO:0007669"/>
    <property type="project" value="InterPro"/>
</dbReference>
<reference evidence="2 3" key="1">
    <citation type="submission" date="2018-01" db="EMBL/GenBank/DDBJ databases">
        <title>G. obscuriglobus.</title>
        <authorList>
            <person name="Franke J."/>
            <person name="Blomberg W."/>
            <person name="Selmecki A."/>
        </authorList>
    </citation>
    <scope>NUCLEOTIDE SEQUENCE [LARGE SCALE GENOMIC DNA]</scope>
    <source>
        <strain evidence="2 3">DSM 5831</strain>
    </source>
</reference>
<evidence type="ECO:0000313" key="2">
    <source>
        <dbReference type="EMBL" id="AWM36736.1"/>
    </source>
</evidence>
<dbReference type="SUPFAM" id="SSF55486">
    <property type="entry name" value="Metalloproteases ('zincins'), catalytic domain"/>
    <property type="match status" value="1"/>
</dbReference>
<dbReference type="Proteomes" id="UP000245802">
    <property type="component" value="Chromosome"/>
</dbReference>
<dbReference type="AlphaFoldDB" id="A0A2Z3GZK7"/>
<evidence type="ECO:0000256" key="1">
    <source>
        <dbReference type="SAM" id="SignalP"/>
    </source>
</evidence>
<proteinExistence type="predicted"/>
<accession>A0A2Z3GZK7</accession>
<sequence>MRCQYRAGVAFALMACGAVAVGGAGGVTKDGAEAAKAVKVKVFRHKSVSLTNAEADAALASMGNVLQTKDTSKDVTTPVTFVRDGSVQLLPANVAAVIQTQAQLNALFNAPSGVKIVRAINFCGGPGGSIIGCAPVGSPVVNIGAVRFTPALEGILWVHEYGHNCGLSHRTDDPNAVMFPSIGSTHRVVSLPESNRYRNGPAALTAGAAVAAEQPLPDPKDVKEFVRRHYPEGVPFEIAVKLRDQDKYKGAVETLLKMLDDPAEKEHLPEIVTTLCFIADEKAVEPLIKFVKSERSGADEFRAKNAVLIHLGDLIHKSKNKVALEYLQEMASKPSMVKKVAAPRAAAVMAANPKAVGDAAVIPPTEEELTAELSVSAAQGLALAGLQESEAALSALKESATALASVKEIADDAKKTSEKVRTFGQLKYYADRKKHEHNHEEKKP</sequence>
<evidence type="ECO:0008006" key="4">
    <source>
        <dbReference type="Google" id="ProtNLM"/>
    </source>
</evidence>
<dbReference type="KEGG" id="gog:C1280_06680"/>
<protein>
    <recommendedName>
        <fullName evidence="4">Peptidase M10 metallopeptidase domain-containing protein</fullName>
    </recommendedName>
</protein>
<evidence type="ECO:0000313" key="3">
    <source>
        <dbReference type="Proteomes" id="UP000245802"/>
    </source>
</evidence>
<keyword evidence="3" id="KW-1185">Reference proteome</keyword>
<dbReference type="EMBL" id="CP025958">
    <property type="protein sequence ID" value="AWM36736.1"/>
    <property type="molecule type" value="Genomic_DNA"/>
</dbReference>
<dbReference type="Gene3D" id="3.40.390.10">
    <property type="entry name" value="Collagenase (Catalytic Domain)"/>
    <property type="match status" value="1"/>
</dbReference>
<keyword evidence="1" id="KW-0732">Signal</keyword>
<dbReference type="RefSeq" id="WP_010034904.1">
    <property type="nucleotide sequence ID" value="NZ_CP025958.1"/>
</dbReference>
<feature type="chain" id="PRO_5016376616" description="Peptidase M10 metallopeptidase domain-containing protein" evidence="1">
    <location>
        <begin position="21"/>
        <end position="444"/>
    </location>
</feature>
<name>A0A2Z3GZK7_9BACT</name>
<feature type="signal peptide" evidence="1">
    <location>
        <begin position="1"/>
        <end position="20"/>
    </location>
</feature>
<organism evidence="2 3">
    <name type="scientific">Gemmata obscuriglobus</name>
    <dbReference type="NCBI Taxonomy" id="114"/>
    <lineage>
        <taxon>Bacteria</taxon>
        <taxon>Pseudomonadati</taxon>
        <taxon>Planctomycetota</taxon>
        <taxon>Planctomycetia</taxon>
        <taxon>Gemmatales</taxon>
        <taxon>Gemmataceae</taxon>
        <taxon>Gemmata</taxon>
    </lineage>
</organism>
<gene>
    <name evidence="2" type="ORF">C1280_06680</name>
</gene>